<dbReference type="EMBL" id="GL832969">
    <property type="protein sequence ID" value="EGD74605.1"/>
    <property type="molecule type" value="Genomic_DNA"/>
</dbReference>
<dbReference type="InParanoid" id="F2UDB0"/>
<feature type="compositionally biased region" description="Basic residues" evidence="1">
    <location>
        <begin position="41"/>
        <end position="56"/>
    </location>
</feature>
<feature type="region of interest" description="Disordered" evidence="1">
    <location>
        <begin position="150"/>
        <end position="296"/>
    </location>
</feature>
<feature type="region of interest" description="Disordered" evidence="1">
    <location>
        <begin position="550"/>
        <end position="584"/>
    </location>
</feature>
<dbReference type="GeneID" id="16073435"/>
<feature type="compositionally biased region" description="Basic and acidic residues" evidence="1">
    <location>
        <begin position="260"/>
        <end position="270"/>
    </location>
</feature>
<keyword evidence="3" id="KW-1185">Reference proteome</keyword>
<feature type="compositionally biased region" description="Basic and acidic residues" evidence="1">
    <location>
        <begin position="31"/>
        <end position="40"/>
    </location>
</feature>
<feature type="compositionally biased region" description="Basic and acidic residues" evidence="1">
    <location>
        <begin position="81"/>
        <end position="94"/>
    </location>
</feature>
<feature type="compositionally biased region" description="Low complexity" evidence="1">
    <location>
        <begin position="440"/>
        <end position="461"/>
    </location>
</feature>
<dbReference type="Proteomes" id="UP000007799">
    <property type="component" value="Unassembled WGS sequence"/>
</dbReference>
<feature type="region of interest" description="Disordered" evidence="1">
    <location>
        <begin position="439"/>
        <end position="494"/>
    </location>
</feature>
<feature type="compositionally biased region" description="Basic and acidic residues" evidence="1">
    <location>
        <begin position="356"/>
        <end position="370"/>
    </location>
</feature>
<feature type="compositionally biased region" description="Basic and acidic residues" evidence="1">
    <location>
        <begin position="1"/>
        <end position="11"/>
    </location>
</feature>
<organism evidence="3">
    <name type="scientific">Salpingoeca rosetta (strain ATCC 50818 / BSB-021)</name>
    <dbReference type="NCBI Taxonomy" id="946362"/>
    <lineage>
        <taxon>Eukaryota</taxon>
        <taxon>Choanoflagellata</taxon>
        <taxon>Craspedida</taxon>
        <taxon>Salpingoecidae</taxon>
        <taxon>Salpingoeca</taxon>
    </lineage>
</organism>
<feature type="compositionally biased region" description="Low complexity" evidence="1">
    <location>
        <begin position="150"/>
        <end position="163"/>
    </location>
</feature>
<evidence type="ECO:0000313" key="2">
    <source>
        <dbReference type="EMBL" id="EGD74605.1"/>
    </source>
</evidence>
<feature type="compositionally biased region" description="Low complexity" evidence="1">
    <location>
        <begin position="471"/>
        <end position="480"/>
    </location>
</feature>
<feature type="compositionally biased region" description="Basic and acidic residues" evidence="1">
    <location>
        <begin position="575"/>
        <end position="584"/>
    </location>
</feature>
<name>F2UDB0_SALR5</name>
<gene>
    <name evidence="2" type="ORF">PTSG_05968</name>
</gene>
<protein>
    <submittedName>
        <fullName evidence="2">Uncharacterized protein</fullName>
    </submittedName>
</protein>
<accession>F2UDB0</accession>
<sequence length="740" mass="80612">MPRSTTADKKQQQQQQQQQQSSVRYDNVQQLRREGDEFLGQRRRQSNHHSSKHAMHAMRAMQDACGRRPSAPVQMQMQMSKAKERAVAMHDACARRPSAPVPLQRQQQQQQQGSASASRRPSRAGHSAGEPHCRLLRSMDFSALMARAESGASSSSLASSSCSIDGGRGRARRSRECAAPSTDDADSEVDILGPRRTASPSVASARGCATTRSGTATPLAGSPRIRRRHRRGHARAASTSGAATKQAEGAENTPPNSPHLRREPAAREAADATPSLPFSSSSSSSSTREQQEDAVRSVLSKVNSIASVMSPRRRRKVLSKVRAVAETSPISVAGAEAALPAVLSAQLVSRMASMRMGDDGRQETGARRDEEADAGGEQVGEPGKRRQQQLQVPAPPSQPPMLRGTSKASKGSNYRLEACVTDSPMQRADALSLLFEEESTSAYTSGTTSSSSTASSARSSSVWMHGHDSASTRSTRSTASHLTVTSEEEDDPAYAVINTGDFDFFSSDDEDEGDDEVEVGAQGQTVHGNDGHDAEGGVVVGTSALARAAAMRDSRQIAQPRTSPKMMRRRRQKKGKDNGSKHKEMAMQEKTAGIEEPQYADVRLASKALAHDYDTDDDEDGAYARISRVLCDGLWESGWMDANAGSDTDDSEFEIHDEDYDPNAVYSKVIPKDRRKKTPPLPIRQYILKHYRFAGQGPEPSELNDPRRAQARRAAYLYRLKRGDRRQNSPQRHIRGNKQA</sequence>
<proteinExistence type="predicted"/>
<dbReference type="RefSeq" id="XP_004992862.1">
    <property type="nucleotide sequence ID" value="XM_004992805.1"/>
</dbReference>
<feature type="compositionally biased region" description="Low complexity" evidence="1">
    <location>
        <begin position="235"/>
        <end position="244"/>
    </location>
</feature>
<feature type="region of interest" description="Disordered" evidence="1">
    <location>
        <begin position="355"/>
        <end position="414"/>
    </location>
</feature>
<feature type="region of interest" description="Disordered" evidence="1">
    <location>
        <begin position="719"/>
        <end position="740"/>
    </location>
</feature>
<feature type="compositionally biased region" description="Low complexity" evidence="1">
    <location>
        <begin position="104"/>
        <end position="128"/>
    </location>
</feature>
<reference evidence="2" key="1">
    <citation type="submission" date="2009-08" db="EMBL/GenBank/DDBJ databases">
        <title>Annotation of Salpingoeca rosetta.</title>
        <authorList>
            <consortium name="The Broad Institute Genome Sequencing Platform"/>
            <person name="Russ C."/>
            <person name="Cuomo C."/>
            <person name="Burger G."/>
            <person name="Gray M.W."/>
            <person name="Holland P.W.H."/>
            <person name="King N."/>
            <person name="Lang F.B.F."/>
            <person name="Roger A.J."/>
            <person name="Ruiz-Trillo I."/>
            <person name="Young S.K."/>
            <person name="Zeng Q."/>
            <person name="Gargeya S."/>
            <person name="Alvarado L."/>
            <person name="Berlin A."/>
            <person name="Chapman S.B."/>
            <person name="Chen Z."/>
            <person name="Freedman E."/>
            <person name="Gellesch M."/>
            <person name="Goldberg J."/>
            <person name="Griggs A."/>
            <person name="Gujja S."/>
            <person name="Heilman E."/>
            <person name="Heiman D."/>
            <person name="Howarth C."/>
            <person name="Mehta T."/>
            <person name="Neiman D."/>
            <person name="Pearson M."/>
            <person name="Roberts A."/>
            <person name="Saif S."/>
            <person name="Shea T."/>
            <person name="Shenoy N."/>
            <person name="Sisk P."/>
            <person name="Stolte C."/>
            <person name="Sykes S."/>
            <person name="White J."/>
            <person name="Yandava C."/>
            <person name="Haas B."/>
            <person name="Nusbaum C."/>
            <person name="Birren B."/>
        </authorList>
    </citation>
    <scope>NUCLEOTIDE SEQUENCE [LARGE SCALE GENOMIC DNA]</scope>
    <source>
        <strain evidence="2">ATCC 50818</strain>
    </source>
</reference>
<evidence type="ECO:0000313" key="3">
    <source>
        <dbReference type="Proteomes" id="UP000007799"/>
    </source>
</evidence>
<evidence type="ECO:0000256" key="1">
    <source>
        <dbReference type="SAM" id="MobiDB-lite"/>
    </source>
</evidence>
<dbReference type="AlphaFoldDB" id="F2UDB0"/>
<dbReference type="KEGG" id="sre:PTSG_05968"/>
<feature type="compositionally biased region" description="Polar residues" evidence="1">
    <location>
        <begin position="21"/>
        <end position="30"/>
    </location>
</feature>
<feature type="compositionally biased region" description="Basic residues" evidence="1">
    <location>
        <begin position="224"/>
        <end position="234"/>
    </location>
</feature>
<feature type="region of interest" description="Disordered" evidence="1">
    <location>
        <begin position="1"/>
        <end position="133"/>
    </location>
</feature>
<dbReference type="OMA" id="WRYEEAR"/>